<reference evidence="1 2" key="1">
    <citation type="submission" date="2015-11" db="EMBL/GenBank/DDBJ databases">
        <title>The genome of Debaryomyces fabryi.</title>
        <authorList>
            <person name="Tafer H."/>
            <person name="Lopandic K."/>
        </authorList>
    </citation>
    <scope>NUCLEOTIDE SEQUENCE [LARGE SCALE GENOMIC DNA]</scope>
    <source>
        <strain evidence="1 2">CBS 789</strain>
    </source>
</reference>
<dbReference type="AlphaFoldDB" id="A0A0V1PZM3"/>
<dbReference type="EMBL" id="LMYN01000045">
    <property type="protein sequence ID" value="KSA01716.1"/>
    <property type="molecule type" value="Genomic_DNA"/>
</dbReference>
<dbReference type="GeneID" id="26839533"/>
<gene>
    <name evidence="1" type="ORF">AC631_02524</name>
</gene>
<accession>A0A0V1PZM3</accession>
<comment type="caution">
    <text evidence="1">The sequence shown here is derived from an EMBL/GenBank/DDBJ whole genome shotgun (WGS) entry which is preliminary data.</text>
</comment>
<protein>
    <submittedName>
        <fullName evidence="1">Uncharacterized protein</fullName>
    </submittedName>
</protein>
<proteinExistence type="predicted"/>
<dbReference type="Proteomes" id="UP000054251">
    <property type="component" value="Unassembled WGS sequence"/>
</dbReference>
<keyword evidence="2" id="KW-1185">Reference proteome</keyword>
<dbReference type="RefSeq" id="XP_015467818.1">
    <property type="nucleotide sequence ID" value="XM_015611354.1"/>
</dbReference>
<evidence type="ECO:0000313" key="2">
    <source>
        <dbReference type="Proteomes" id="UP000054251"/>
    </source>
</evidence>
<organism evidence="1 2">
    <name type="scientific">Debaryomyces fabryi</name>
    <dbReference type="NCBI Taxonomy" id="58627"/>
    <lineage>
        <taxon>Eukaryota</taxon>
        <taxon>Fungi</taxon>
        <taxon>Dikarya</taxon>
        <taxon>Ascomycota</taxon>
        <taxon>Saccharomycotina</taxon>
        <taxon>Pichiomycetes</taxon>
        <taxon>Debaryomycetaceae</taxon>
        <taxon>Debaryomyces</taxon>
    </lineage>
</organism>
<dbReference type="OrthoDB" id="4090326at2759"/>
<name>A0A0V1PZM3_9ASCO</name>
<evidence type="ECO:0000313" key="1">
    <source>
        <dbReference type="EMBL" id="KSA01716.1"/>
    </source>
</evidence>
<sequence>MPERHPRIEYLHGDRSTLSRTNSDETLVTQNQSNTVGQNQNPRQYEDRANSYDLYSRSGEISDLSSLFTSGSEETVTNNLKILGYPITSYTTVRELPIVSTFLQPGVLIFSSLKSLDIYSQKNLSPEETKLYHSQGLGIPLLQTSTSMLSIFKINSPFLIIYKYNKANEKSVFCKVYFRILTNNVTCYILIFQLDNGELKTVVLMNNGVKPSVDVVYENTKIRITGVTGTTSTFANGFMQLYILQNSSPSLCDDMTIQNTLESINSSIKNVKVNVSDSNELYSSLKCHQRKATLTRLMNEGKALINTPLATFVDNGDEKFKGLNLFKNGTIKIFETTNDNENNNNMLIMTSILLVLREQEFRKFRGNNKPTFVSHHNSNSMNNN</sequence>